<evidence type="ECO:0000256" key="1">
    <source>
        <dbReference type="ARBA" id="ARBA00022490"/>
    </source>
</evidence>
<dbReference type="Gene3D" id="3.30.70.1620">
    <property type="match status" value="1"/>
</dbReference>
<dbReference type="InterPro" id="IPR024704">
    <property type="entry name" value="SMC"/>
</dbReference>
<feature type="domain" description="SMC hinge" evidence="7">
    <location>
        <begin position="498"/>
        <end position="616"/>
    </location>
</feature>
<reference evidence="9" key="1">
    <citation type="submission" date="2011-12" db="EMBL/GenBank/DDBJ databases">
        <title>The complete genome of chromosome of Sulfobacillus acidophilus DSM 10332.</title>
        <authorList>
            <person name="Lucas S."/>
            <person name="Han J."/>
            <person name="Lapidus A."/>
            <person name="Bruce D."/>
            <person name="Goodwin L."/>
            <person name="Pitluck S."/>
            <person name="Peters L."/>
            <person name="Kyrpides N."/>
            <person name="Mavromatis K."/>
            <person name="Ivanova N."/>
            <person name="Mikhailova N."/>
            <person name="Chertkov O."/>
            <person name="Saunders E."/>
            <person name="Detter J.C."/>
            <person name="Tapia R."/>
            <person name="Han C."/>
            <person name="Land M."/>
            <person name="Hauser L."/>
            <person name="Markowitz V."/>
            <person name="Cheng J.-F."/>
            <person name="Hugenholtz P."/>
            <person name="Woyke T."/>
            <person name="Wu D."/>
            <person name="Pukall R."/>
            <person name="Gehrich-Schroeter G."/>
            <person name="Schneider S."/>
            <person name="Klenk H.-P."/>
            <person name="Eisen J.A."/>
        </authorList>
    </citation>
    <scope>NUCLEOTIDE SEQUENCE [LARGE SCALE GENOMIC DNA]</scope>
    <source>
        <strain evidence="9">ATCC 700253 / DSM 10332 / NAL</strain>
    </source>
</reference>
<dbReference type="GO" id="GO:0007059">
    <property type="term" value="P:chromosome segregation"/>
    <property type="evidence" value="ECO:0007669"/>
    <property type="project" value="UniProtKB-UniRule"/>
</dbReference>
<dbReference type="Pfam" id="PF06470">
    <property type="entry name" value="SMC_hinge"/>
    <property type="match status" value="1"/>
</dbReference>
<comment type="subcellular location">
    <subcellularLocation>
        <location evidence="6">Cytoplasm</location>
    </subcellularLocation>
</comment>
<dbReference type="PIRSF" id="PIRSF005719">
    <property type="entry name" value="SMC"/>
    <property type="match status" value="1"/>
</dbReference>
<dbReference type="HAMAP" id="MF_01894">
    <property type="entry name" value="Smc_prok"/>
    <property type="match status" value="1"/>
</dbReference>
<dbReference type="Gene3D" id="3.40.50.300">
    <property type="entry name" value="P-loop containing nucleotide triphosphate hydrolases"/>
    <property type="match status" value="2"/>
</dbReference>
<evidence type="ECO:0000256" key="2">
    <source>
        <dbReference type="ARBA" id="ARBA00022741"/>
    </source>
</evidence>
<evidence type="ECO:0000256" key="4">
    <source>
        <dbReference type="ARBA" id="ARBA00023054"/>
    </source>
</evidence>
<proteinExistence type="inferred from homology"/>
<dbReference type="SUPFAM" id="SSF75553">
    <property type="entry name" value="Smc hinge domain"/>
    <property type="match status" value="1"/>
</dbReference>
<comment type="domain">
    <text evidence="6">Contains large globular domains required for ATP hydrolysis at each terminus and a third globular domain forming a flexible hinge near the middle of the molecule. These domains are separated by coiled-coil structures.</text>
</comment>
<comment type="similarity">
    <text evidence="6">Belongs to the SMC family.</text>
</comment>
<dbReference type="GO" id="GO:0006260">
    <property type="term" value="P:DNA replication"/>
    <property type="evidence" value="ECO:0007669"/>
    <property type="project" value="UniProtKB-UniRule"/>
</dbReference>
<dbReference type="Pfam" id="PF02463">
    <property type="entry name" value="SMC_N"/>
    <property type="match status" value="1"/>
</dbReference>
<keyword evidence="9" id="KW-1185">Reference proteome</keyword>
<dbReference type="GO" id="GO:0005524">
    <property type="term" value="F:ATP binding"/>
    <property type="evidence" value="ECO:0007669"/>
    <property type="project" value="UniProtKB-UniRule"/>
</dbReference>
<keyword evidence="3 6" id="KW-0067">ATP-binding</keyword>
<keyword evidence="1 6" id="KW-0963">Cytoplasm</keyword>
<dbReference type="SMART" id="SM00968">
    <property type="entry name" value="SMC_hinge"/>
    <property type="match status" value="1"/>
</dbReference>
<dbReference type="InterPro" id="IPR027417">
    <property type="entry name" value="P-loop_NTPase"/>
</dbReference>
<feature type="coiled-coil region" evidence="6">
    <location>
        <begin position="234"/>
        <end position="334"/>
    </location>
</feature>
<dbReference type="Gene3D" id="1.20.1060.20">
    <property type="match status" value="1"/>
</dbReference>
<evidence type="ECO:0000313" key="8">
    <source>
        <dbReference type="EMBL" id="AEW05890.1"/>
    </source>
</evidence>
<reference evidence="8 9" key="2">
    <citation type="journal article" date="2012" name="Stand. Genomic Sci.">
        <title>Complete genome sequence of the moderately thermophilic mineral-sulfide-oxidizing firmicute Sulfobacillus acidophilus type strain (NAL(T)).</title>
        <authorList>
            <person name="Anderson I."/>
            <person name="Chertkov O."/>
            <person name="Chen A."/>
            <person name="Saunders E."/>
            <person name="Lapidus A."/>
            <person name="Nolan M."/>
            <person name="Lucas S."/>
            <person name="Hammon N."/>
            <person name="Deshpande S."/>
            <person name="Cheng J.F."/>
            <person name="Han C."/>
            <person name="Tapia R."/>
            <person name="Goodwin L.A."/>
            <person name="Pitluck S."/>
            <person name="Liolios K."/>
            <person name="Pagani I."/>
            <person name="Ivanova N."/>
            <person name="Mikhailova N."/>
            <person name="Pati A."/>
            <person name="Palaniappan K."/>
            <person name="Land M."/>
            <person name="Pan C."/>
            <person name="Rohde M."/>
            <person name="Pukall R."/>
            <person name="Goker M."/>
            <person name="Detter J.C."/>
            <person name="Woyke T."/>
            <person name="Bristow J."/>
            <person name="Eisen J.A."/>
            <person name="Markowitz V."/>
            <person name="Hugenholtz P."/>
            <person name="Kyrpides N.C."/>
            <person name="Klenk H.P."/>
            <person name="Mavromatis K."/>
        </authorList>
    </citation>
    <scope>NUCLEOTIDE SEQUENCE [LARGE SCALE GENOMIC DNA]</scope>
    <source>
        <strain evidence="9">ATCC 700253 / DSM 10332 / NAL</strain>
    </source>
</reference>
<feature type="coiled-coil region" evidence="6">
    <location>
        <begin position="365"/>
        <end position="467"/>
    </location>
</feature>
<protein>
    <recommendedName>
        <fullName evidence="6">Chromosome partition protein Smc</fullName>
    </recommendedName>
</protein>
<evidence type="ECO:0000256" key="3">
    <source>
        <dbReference type="ARBA" id="ARBA00022840"/>
    </source>
</evidence>
<accession>G8TVH1</accession>
<dbReference type="GO" id="GO:0030261">
    <property type="term" value="P:chromosome condensation"/>
    <property type="evidence" value="ECO:0007669"/>
    <property type="project" value="InterPro"/>
</dbReference>
<dbReference type="EMBL" id="CP003179">
    <property type="protein sequence ID" value="AEW05890.1"/>
    <property type="molecule type" value="Genomic_DNA"/>
</dbReference>
<dbReference type="InterPro" id="IPR003395">
    <property type="entry name" value="RecF/RecN/SMC_N"/>
</dbReference>
<dbReference type="HOGENOM" id="CLU_001042_2_2_9"/>
<dbReference type="SUPFAM" id="SSF52540">
    <property type="entry name" value="P-loop containing nucleoside triphosphate hydrolases"/>
    <property type="match status" value="1"/>
</dbReference>
<evidence type="ECO:0000313" key="9">
    <source>
        <dbReference type="Proteomes" id="UP000005439"/>
    </source>
</evidence>
<keyword evidence="5 6" id="KW-0238">DNA-binding</keyword>
<keyword evidence="2 6" id="KW-0547">Nucleotide-binding</keyword>
<dbReference type="InterPro" id="IPR010935">
    <property type="entry name" value="SMC_hinge"/>
</dbReference>
<dbReference type="GO" id="GO:0003677">
    <property type="term" value="F:DNA binding"/>
    <property type="evidence" value="ECO:0007669"/>
    <property type="project" value="UniProtKB-UniRule"/>
</dbReference>
<dbReference type="PANTHER" id="PTHR43977">
    <property type="entry name" value="STRUCTURAL MAINTENANCE OF CHROMOSOMES PROTEIN 3"/>
    <property type="match status" value="1"/>
</dbReference>
<organism evidence="8 9">
    <name type="scientific">Sulfobacillus acidophilus (strain ATCC 700253 / DSM 10332 / NAL)</name>
    <dbReference type="NCBI Taxonomy" id="679936"/>
    <lineage>
        <taxon>Bacteria</taxon>
        <taxon>Bacillati</taxon>
        <taxon>Bacillota</taxon>
        <taxon>Clostridia</taxon>
        <taxon>Eubacteriales</taxon>
        <taxon>Clostridiales Family XVII. Incertae Sedis</taxon>
        <taxon>Sulfobacillus</taxon>
    </lineage>
</organism>
<dbReference type="GO" id="GO:0016887">
    <property type="term" value="F:ATP hydrolysis activity"/>
    <property type="evidence" value="ECO:0007669"/>
    <property type="project" value="InterPro"/>
</dbReference>
<dbReference type="PATRIC" id="fig|679936.5.peg.2514"/>
<dbReference type="KEGG" id="sap:Sulac_2427"/>
<dbReference type="GO" id="GO:0005694">
    <property type="term" value="C:chromosome"/>
    <property type="evidence" value="ECO:0007669"/>
    <property type="project" value="InterPro"/>
</dbReference>
<feature type="coiled-coil region" evidence="6">
    <location>
        <begin position="658"/>
        <end position="741"/>
    </location>
</feature>
<name>G8TVH1_SULAD</name>
<keyword evidence="4 6" id="KW-0175">Coiled coil</keyword>
<feature type="coiled-coil region" evidence="6">
    <location>
        <begin position="927"/>
        <end position="964"/>
    </location>
</feature>
<comment type="function">
    <text evidence="6">Required for chromosome condensation and partitioning.</text>
</comment>
<feature type="coiled-coil region" evidence="6">
    <location>
        <begin position="181"/>
        <end position="208"/>
    </location>
</feature>
<feature type="coiled-coil region" evidence="6">
    <location>
        <begin position="805"/>
        <end position="860"/>
    </location>
</feature>
<dbReference type="GO" id="GO:0005737">
    <property type="term" value="C:cytoplasm"/>
    <property type="evidence" value="ECO:0007669"/>
    <property type="project" value="UniProtKB-SubCell"/>
</dbReference>
<evidence type="ECO:0000256" key="5">
    <source>
        <dbReference type="ARBA" id="ARBA00023125"/>
    </source>
</evidence>
<dbReference type="AlphaFoldDB" id="G8TVH1"/>
<sequence length="1123" mass="126415">MYLKRIQVYGFKSFADDVRIDLVPGITAIVGPNGGGKSNIVDAIRWALGEQRVRDLRAERWEDLLHAGGAGRPAARLAEVRLEFDNQDLKMAHWPESLTVTRRYYRSGDTEYLINGRSVRLKDITDLFLDSGLGRFNYAIISQGRVETALLQKPAERLEQLEEAAGVSRYKMRKKETLSHLAEVEAKLVRLTDLRHEVERQAEEIRDRAERESQYLAWEAQRRAWQDRLALTEYQQAQSQYQALLMQLTALAQEKEALAREMAETQTAFESVRAELAARESEASRIWQQVREGEEQAHRLAVELSQKEATLAGLKREQDGLQMALNRLRQQQQAENSEMTDEELSGLADALRAAEDEWQSWAARVEETEAAIRESERQLAAVAEEKHRRETQIAHWRGTLGVTGDAELAAIYQERQQKAQRLEQEVQALTQKLAQLTEARTRLKAFIAKQQQELESLRHQLAGRQARLRALHQLDAEGEGLAPGVRAVLKAQQTNQLTGIWGTLGGLIQADPELLLAISTALGGSHQDVVVDREAEARHAVQWLKTHALGRATFLPLDAVRPARPHPDDRSLTREPGVVGWAAELVRHPEAITPAVAHVLGRVLVVDNLDHAGMLGRLHKYRYKMVTLDGQVVHAGGAITGGSRAADRSGPTHRKIEMEELTRRIEEDRQVLEGKETLVASSLTELEETESELDRVREILGERRHEWTGLRQQLALGGSGIEEAMQQLAELTNTQALLTQTLEQSRRTLETAVLERARTEKIRDERRQAWQEAQFRAEKRAADVARWQDEWSWHQERHYRLAAEIAQLEGAIDTEKGRLRDTRQAVETAEAARRQLTAAMEALRERQLALTNRLRVLEVQDRKLDQRQQQGEKDVQLIRVRYEHYEPPTGVEPLAPEEVDTARQEVQRLQRAMEALGPVEPGSLALYQALNDRLAFLAREQADVEEAEADLRTTLKELDQEMGRRVQTTSQQVERAFQEACRQLYGGGEAGFHWTEGTDAGVELWVKPPGKRPSHLSLLSGGEKALGGIAWLFALLSVRPAPFVVLDEVEASLDAVNAARFAEFLKSVRGSSQYLVVTHHKETMEAADVLWGVAGNGQGQSRVVSVKLEAAPDEAAVLPAGME</sequence>
<dbReference type="NCBIfam" id="TIGR02168">
    <property type="entry name" value="SMC_prok_B"/>
    <property type="match status" value="1"/>
</dbReference>
<comment type="subunit">
    <text evidence="6">Homodimer.</text>
</comment>
<dbReference type="Proteomes" id="UP000005439">
    <property type="component" value="Chromosome"/>
</dbReference>
<gene>
    <name evidence="6" type="primary">smc</name>
    <name evidence="8" type="ordered locus">Sulac_2427</name>
</gene>
<dbReference type="InterPro" id="IPR011890">
    <property type="entry name" value="SMC_prok"/>
</dbReference>
<dbReference type="InterPro" id="IPR036277">
    <property type="entry name" value="SMC_hinge_sf"/>
</dbReference>
<evidence type="ECO:0000259" key="7">
    <source>
        <dbReference type="SMART" id="SM00968"/>
    </source>
</evidence>
<dbReference type="GO" id="GO:0007062">
    <property type="term" value="P:sister chromatid cohesion"/>
    <property type="evidence" value="ECO:0007669"/>
    <property type="project" value="InterPro"/>
</dbReference>
<evidence type="ECO:0000256" key="6">
    <source>
        <dbReference type="HAMAP-Rule" id="MF_01894"/>
    </source>
</evidence>
<dbReference type="STRING" id="679936.Sulac_2427"/>
<feature type="binding site" evidence="6">
    <location>
        <begin position="32"/>
        <end position="39"/>
    </location>
    <ligand>
        <name>ATP</name>
        <dbReference type="ChEBI" id="CHEBI:30616"/>
    </ligand>
</feature>